<evidence type="ECO:0000256" key="1">
    <source>
        <dbReference type="SAM" id="SignalP"/>
    </source>
</evidence>
<gene>
    <name evidence="2" type="ORF">A3B21_01205</name>
</gene>
<feature type="chain" id="PRO_5009533118" evidence="1">
    <location>
        <begin position="27"/>
        <end position="114"/>
    </location>
</feature>
<proteinExistence type="predicted"/>
<protein>
    <submittedName>
        <fullName evidence="2">Uncharacterized protein</fullName>
    </submittedName>
</protein>
<name>A0A1F7URU5_9BACT</name>
<sequence length="114" mass="12219">MQSPRTAVLAGLTLSIVLSLGLSVSADELTEGAKASHDVPGLRPSGLDLGFTAFGKRGGSTELQHLGPYARFSLRFENVFSYTSVGYYEALLAFRRRALLIERAELSARTVSVG</sequence>
<organism evidence="2 3">
    <name type="scientific">Candidatus Uhrbacteria bacterium RIFCSPLOWO2_01_FULL_47_24</name>
    <dbReference type="NCBI Taxonomy" id="1802401"/>
    <lineage>
        <taxon>Bacteria</taxon>
        <taxon>Candidatus Uhriibacteriota</taxon>
    </lineage>
</organism>
<dbReference type="STRING" id="1802401.A3B21_01205"/>
<dbReference type="EMBL" id="MGEJ01000011">
    <property type="protein sequence ID" value="OGL81012.1"/>
    <property type="molecule type" value="Genomic_DNA"/>
</dbReference>
<dbReference type="AlphaFoldDB" id="A0A1F7URU5"/>
<keyword evidence="1" id="KW-0732">Signal</keyword>
<comment type="caution">
    <text evidence="2">The sequence shown here is derived from an EMBL/GenBank/DDBJ whole genome shotgun (WGS) entry which is preliminary data.</text>
</comment>
<feature type="signal peptide" evidence="1">
    <location>
        <begin position="1"/>
        <end position="26"/>
    </location>
</feature>
<dbReference type="Proteomes" id="UP000176897">
    <property type="component" value="Unassembled WGS sequence"/>
</dbReference>
<evidence type="ECO:0000313" key="2">
    <source>
        <dbReference type="EMBL" id="OGL81012.1"/>
    </source>
</evidence>
<reference evidence="2 3" key="1">
    <citation type="journal article" date="2016" name="Nat. Commun.">
        <title>Thousands of microbial genomes shed light on interconnected biogeochemical processes in an aquifer system.</title>
        <authorList>
            <person name="Anantharaman K."/>
            <person name="Brown C.T."/>
            <person name="Hug L.A."/>
            <person name="Sharon I."/>
            <person name="Castelle C.J."/>
            <person name="Probst A.J."/>
            <person name="Thomas B.C."/>
            <person name="Singh A."/>
            <person name="Wilkins M.J."/>
            <person name="Karaoz U."/>
            <person name="Brodie E.L."/>
            <person name="Williams K.H."/>
            <person name="Hubbard S.S."/>
            <person name="Banfield J.F."/>
        </authorList>
    </citation>
    <scope>NUCLEOTIDE SEQUENCE [LARGE SCALE GENOMIC DNA]</scope>
</reference>
<accession>A0A1F7URU5</accession>
<evidence type="ECO:0000313" key="3">
    <source>
        <dbReference type="Proteomes" id="UP000176897"/>
    </source>
</evidence>